<dbReference type="AlphaFoldDB" id="A0A0M1VWT5"/>
<feature type="transmembrane region" description="Helical" evidence="1">
    <location>
        <begin position="282"/>
        <end position="301"/>
    </location>
</feature>
<sequence>MANFKFLETEYQLKKLKPKYNNFWYAGKLKGYWCIVSANFYEKKCSITIGAHKDDTHKSLIDILKDESSLKKAKITTEDATITISYKIPFFTSSNRKKFDEIIETVISDLKRNDFSTGGFLDGTNDSTLSIVEIGQKYYYLTDSECKKKAEDLELKKEENINKKENFILGILGVIGVALLGILAYILAGIAGYYVWAIPAFLTAMASTVYKRLAGKISIISSFVIFILLAISLFIATFLEYAWRLYSIYKEEYIVTFIEVLKEAPQIILEVPDIKSAFTKDLLINGGILIIGFIITFISAYKAEDRFTKIKRIDDNKM</sequence>
<evidence type="ECO:0000256" key="1">
    <source>
        <dbReference type="SAM" id="Phobius"/>
    </source>
</evidence>
<dbReference type="eggNOG" id="ENOG502Z9IA">
    <property type="taxonomic scope" value="Bacteria"/>
</dbReference>
<gene>
    <name evidence="2" type="ORF">FSCG_01592</name>
</gene>
<dbReference type="RefSeq" id="WP_005913064.1">
    <property type="nucleotide sequence ID" value="NZ_KQ235738.1"/>
</dbReference>
<evidence type="ECO:0000313" key="2">
    <source>
        <dbReference type="EMBL" id="EEO40879.1"/>
    </source>
</evidence>
<name>A0A0M1VWT5_FUSVC</name>
<feature type="transmembrane region" description="Helical" evidence="1">
    <location>
        <begin position="167"/>
        <end position="187"/>
    </location>
</feature>
<keyword evidence="1" id="KW-0812">Transmembrane</keyword>
<dbReference type="EMBL" id="ACDE02000023">
    <property type="protein sequence ID" value="EEO40879.1"/>
    <property type="molecule type" value="Genomic_DNA"/>
</dbReference>
<keyword evidence="1" id="KW-1133">Transmembrane helix</keyword>
<accession>A0A0M1VWT5</accession>
<evidence type="ECO:0000313" key="3">
    <source>
        <dbReference type="Proteomes" id="UP000004925"/>
    </source>
</evidence>
<organism evidence="2 3">
    <name type="scientific">Fusobacterium vincentii 4_1_13</name>
    <dbReference type="NCBI Taxonomy" id="469606"/>
    <lineage>
        <taxon>Bacteria</taxon>
        <taxon>Fusobacteriati</taxon>
        <taxon>Fusobacteriota</taxon>
        <taxon>Fusobacteriia</taxon>
        <taxon>Fusobacteriales</taxon>
        <taxon>Fusobacteriaceae</taxon>
        <taxon>Fusobacterium</taxon>
    </lineage>
</organism>
<reference evidence="2 3" key="1">
    <citation type="submission" date="2011-10" db="EMBL/GenBank/DDBJ databases">
        <title>The Genome Sequence of Fusobacterium sp. 4_1_13.</title>
        <authorList>
            <consortium name="The Broad Institute Genome Sequencing Platform"/>
            <person name="Earl A."/>
            <person name="Ward D."/>
            <person name="Feldgarden M."/>
            <person name="Gevers D."/>
            <person name="Strauss J."/>
            <person name="Ambrose C."/>
            <person name="Allen-Vercoe E."/>
            <person name="Young S.K."/>
            <person name="Zeng Q."/>
            <person name="Gargeya S."/>
            <person name="Fitzgerald M."/>
            <person name="Haas B."/>
            <person name="Abouelleil A."/>
            <person name="Alvarado L."/>
            <person name="Arachchi H.M."/>
            <person name="Berlin A."/>
            <person name="Brown A."/>
            <person name="Chapman S.B."/>
            <person name="Chen Z."/>
            <person name="Dunbar C."/>
            <person name="Freedman E."/>
            <person name="Gearin G."/>
            <person name="Goldberg J."/>
            <person name="Griggs A."/>
            <person name="Gujja S."/>
            <person name="Heiman D."/>
            <person name="Howarth C."/>
            <person name="Larson L."/>
            <person name="Lui A."/>
            <person name="MacDonald P.J."/>
            <person name="Montmayeur A."/>
            <person name="Murphy C."/>
            <person name="Neiman D."/>
            <person name="Pearson M."/>
            <person name="Priest M."/>
            <person name="Roberts A."/>
            <person name="Saif S."/>
            <person name="Shea T."/>
            <person name="Shenoy N."/>
            <person name="Sisk P."/>
            <person name="Stolte C."/>
            <person name="Sykes S."/>
            <person name="Wortman J."/>
            <person name="Nusbaum C."/>
            <person name="Birren B."/>
        </authorList>
    </citation>
    <scope>NUCLEOTIDE SEQUENCE [LARGE SCALE GENOMIC DNA]</scope>
    <source>
        <strain evidence="2 3">4_1_13</strain>
    </source>
</reference>
<comment type="caution">
    <text evidence="2">The sequence shown here is derived from an EMBL/GenBank/DDBJ whole genome shotgun (WGS) entry which is preliminary data.</text>
</comment>
<dbReference type="Proteomes" id="UP000004925">
    <property type="component" value="Unassembled WGS sequence"/>
</dbReference>
<dbReference type="HOGENOM" id="CLU_873623_0_0_0"/>
<feature type="transmembrane region" description="Helical" evidence="1">
    <location>
        <begin position="193"/>
        <end position="210"/>
    </location>
</feature>
<feature type="transmembrane region" description="Helical" evidence="1">
    <location>
        <begin position="217"/>
        <end position="239"/>
    </location>
</feature>
<keyword evidence="1" id="KW-0472">Membrane</keyword>
<proteinExistence type="predicted"/>
<protein>
    <submittedName>
        <fullName evidence="2">Uncharacterized protein</fullName>
    </submittedName>
</protein>